<dbReference type="InterPro" id="IPR025669">
    <property type="entry name" value="AAA_dom"/>
</dbReference>
<dbReference type="CDD" id="cd02042">
    <property type="entry name" value="ParAB_family"/>
    <property type="match status" value="1"/>
</dbReference>
<dbReference type="PANTHER" id="PTHR13696:SF99">
    <property type="entry name" value="COBYRINIC ACID AC-DIAMIDE SYNTHASE"/>
    <property type="match status" value="1"/>
</dbReference>
<organism evidence="2 3">
    <name type="scientific">Pseudanabaena frigida</name>
    <dbReference type="NCBI Taxonomy" id="945775"/>
    <lineage>
        <taxon>Bacteria</taxon>
        <taxon>Bacillati</taxon>
        <taxon>Cyanobacteriota</taxon>
        <taxon>Cyanophyceae</taxon>
        <taxon>Pseudanabaenales</taxon>
        <taxon>Pseudanabaenaceae</taxon>
        <taxon>Pseudanabaena</taxon>
    </lineage>
</organism>
<dbReference type="Gene3D" id="3.40.50.300">
    <property type="entry name" value="P-loop containing nucleotide triphosphate hydrolases"/>
    <property type="match status" value="1"/>
</dbReference>
<dbReference type="Pfam" id="PF13614">
    <property type="entry name" value="AAA_31"/>
    <property type="match status" value="1"/>
</dbReference>
<evidence type="ECO:0000259" key="1">
    <source>
        <dbReference type="Pfam" id="PF13614"/>
    </source>
</evidence>
<dbReference type="EMBL" id="QBML01000020">
    <property type="protein sequence ID" value="PZO39039.1"/>
    <property type="molecule type" value="Genomic_DNA"/>
</dbReference>
<evidence type="ECO:0000313" key="2">
    <source>
        <dbReference type="EMBL" id="PZO39039.1"/>
    </source>
</evidence>
<accession>A0A2W4WAW5</accession>
<dbReference type="SUPFAM" id="SSF52540">
    <property type="entry name" value="P-loop containing nucleoside triphosphate hydrolases"/>
    <property type="match status" value="1"/>
</dbReference>
<protein>
    <submittedName>
        <fullName evidence="2">Cobyrinic acid a,c-diamide synthase</fullName>
    </submittedName>
</protein>
<feature type="domain" description="AAA" evidence="1">
    <location>
        <begin position="3"/>
        <end position="214"/>
    </location>
</feature>
<evidence type="ECO:0000313" key="3">
    <source>
        <dbReference type="Proteomes" id="UP000249467"/>
    </source>
</evidence>
<reference evidence="2 3" key="1">
    <citation type="submission" date="2018-04" db="EMBL/GenBank/DDBJ databases">
        <authorList>
            <person name="Go L.Y."/>
            <person name="Mitchell J.A."/>
        </authorList>
    </citation>
    <scope>NUCLEOTIDE SEQUENCE [LARGE SCALE GENOMIC DNA]</scope>
    <source>
        <strain evidence="2">ULC066bin1</strain>
    </source>
</reference>
<dbReference type="InterPro" id="IPR050678">
    <property type="entry name" value="DNA_Partitioning_ATPase"/>
</dbReference>
<comment type="caution">
    <text evidence="2">The sequence shown here is derived from an EMBL/GenBank/DDBJ whole genome shotgun (WGS) entry which is preliminary data.</text>
</comment>
<gene>
    <name evidence="2" type="ORF">DCF19_15020</name>
</gene>
<reference evidence="2 3" key="2">
    <citation type="submission" date="2018-06" db="EMBL/GenBank/DDBJ databases">
        <title>Metagenomic assembly of (sub)arctic Cyanobacteria and their associated microbiome from non-axenic cultures.</title>
        <authorList>
            <person name="Baurain D."/>
        </authorList>
    </citation>
    <scope>NUCLEOTIDE SEQUENCE [LARGE SCALE GENOMIC DNA]</scope>
    <source>
        <strain evidence="2">ULC066bin1</strain>
    </source>
</reference>
<dbReference type="AlphaFoldDB" id="A0A2W4WAW5"/>
<name>A0A2W4WAW5_9CYAN</name>
<sequence>MGKVIATVNMKGGVGKTTLTVNIATCLAKIHRKKVLVVDLDTQISASLSMISPAEFAKCRKENRTLRYLVSQAIARYGVQVNDPEEKVYQIKDIVIPHVCKVQGLDLLVGDIDLYDEFLVSEMLYNRSLLYEEKQSFQQTWSKFEQTLIKGILAPALKSYDYIILDCAPGYNLITRSSIVASDFYLMPARPEPLSVVGIQLLERRIEKLREVYREDNSVNIQLLGIVFSMSAGFTLSRYYQKVMDRVAADFSSAKIFKTKIPNDVNIAKAVDNFVPASLANPNSGGAKAFAEVTVELLKKLEVSLGKKEQTSRLSLVDLE</sequence>
<dbReference type="Proteomes" id="UP000249467">
    <property type="component" value="Unassembled WGS sequence"/>
</dbReference>
<proteinExistence type="predicted"/>
<dbReference type="PANTHER" id="PTHR13696">
    <property type="entry name" value="P-LOOP CONTAINING NUCLEOSIDE TRIPHOSPHATE HYDROLASE"/>
    <property type="match status" value="1"/>
</dbReference>
<dbReference type="InterPro" id="IPR027417">
    <property type="entry name" value="P-loop_NTPase"/>
</dbReference>